<name>A0AC58ME49_CASCN</name>
<dbReference type="Proteomes" id="UP001732720">
    <property type="component" value="Chromosome 4"/>
</dbReference>
<reference evidence="2" key="1">
    <citation type="submission" date="2025-08" db="UniProtKB">
        <authorList>
            <consortium name="RefSeq"/>
        </authorList>
    </citation>
    <scope>IDENTIFICATION</scope>
</reference>
<accession>A0AC58ME49</accession>
<evidence type="ECO:0000313" key="2">
    <source>
        <dbReference type="RefSeq" id="XP_073927673.1"/>
    </source>
</evidence>
<sequence>MADRLDRGTIASFHKAKLKKTKTERETMEQEKLSESS</sequence>
<dbReference type="RefSeq" id="XP_073927673.1">
    <property type="nucleotide sequence ID" value="XM_074071572.1"/>
</dbReference>
<proteinExistence type="predicted"/>
<gene>
    <name evidence="2" type="primary">LOC109691947</name>
</gene>
<evidence type="ECO:0000313" key="1">
    <source>
        <dbReference type="Proteomes" id="UP001732720"/>
    </source>
</evidence>
<protein>
    <submittedName>
        <fullName evidence="2">Thymosin beta-10-like</fullName>
    </submittedName>
</protein>
<organism evidence="1 2">
    <name type="scientific">Castor canadensis</name>
    <name type="common">American beaver</name>
    <dbReference type="NCBI Taxonomy" id="51338"/>
    <lineage>
        <taxon>Eukaryota</taxon>
        <taxon>Metazoa</taxon>
        <taxon>Chordata</taxon>
        <taxon>Craniata</taxon>
        <taxon>Vertebrata</taxon>
        <taxon>Euteleostomi</taxon>
        <taxon>Mammalia</taxon>
        <taxon>Eutheria</taxon>
        <taxon>Euarchontoglires</taxon>
        <taxon>Glires</taxon>
        <taxon>Rodentia</taxon>
        <taxon>Castorimorpha</taxon>
        <taxon>Castoridae</taxon>
        <taxon>Castor</taxon>
    </lineage>
</organism>
<keyword evidence="1" id="KW-1185">Reference proteome</keyword>